<gene>
    <name evidence="2" type="ORF">DILT_LOCUS14999</name>
</gene>
<feature type="compositionally biased region" description="Pro residues" evidence="1">
    <location>
        <begin position="57"/>
        <end position="67"/>
    </location>
</feature>
<dbReference type="AlphaFoldDB" id="A0A3P7MD37"/>
<dbReference type="Proteomes" id="UP000281553">
    <property type="component" value="Unassembled WGS sequence"/>
</dbReference>
<accession>A0A3P7MD37</accession>
<feature type="region of interest" description="Disordered" evidence="1">
    <location>
        <begin position="39"/>
        <end position="99"/>
    </location>
</feature>
<proteinExistence type="predicted"/>
<evidence type="ECO:0000256" key="1">
    <source>
        <dbReference type="SAM" id="MobiDB-lite"/>
    </source>
</evidence>
<evidence type="ECO:0000313" key="2">
    <source>
        <dbReference type="EMBL" id="VDN27395.1"/>
    </source>
</evidence>
<feature type="compositionally biased region" description="Low complexity" evidence="1">
    <location>
        <begin position="72"/>
        <end position="95"/>
    </location>
</feature>
<organism evidence="2 3">
    <name type="scientific">Dibothriocephalus latus</name>
    <name type="common">Fish tapeworm</name>
    <name type="synonym">Diphyllobothrium latum</name>
    <dbReference type="NCBI Taxonomy" id="60516"/>
    <lineage>
        <taxon>Eukaryota</taxon>
        <taxon>Metazoa</taxon>
        <taxon>Spiralia</taxon>
        <taxon>Lophotrochozoa</taxon>
        <taxon>Platyhelminthes</taxon>
        <taxon>Cestoda</taxon>
        <taxon>Eucestoda</taxon>
        <taxon>Diphyllobothriidea</taxon>
        <taxon>Diphyllobothriidae</taxon>
        <taxon>Dibothriocephalus</taxon>
    </lineage>
</organism>
<keyword evidence="3" id="KW-1185">Reference proteome</keyword>
<reference evidence="2 3" key="1">
    <citation type="submission" date="2018-11" db="EMBL/GenBank/DDBJ databases">
        <authorList>
            <consortium name="Pathogen Informatics"/>
        </authorList>
    </citation>
    <scope>NUCLEOTIDE SEQUENCE [LARGE SCALE GENOMIC DNA]</scope>
</reference>
<dbReference type="EMBL" id="UYRU01076821">
    <property type="protein sequence ID" value="VDN27395.1"/>
    <property type="molecule type" value="Genomic_DNA"/>
</dbReference>
<evidence type="ECO:0000313" key="3">
    <source>
        <dbReference type="Proteomes" id="UP000281553"/>
    </source>
</evidence>
<sequence>MTFCFDSPDSTSFAPVKQIKVQNGFCASVDSSGGLEIRTAPSAPFMTSPVTAKSPPSTLPRRPPPPAYYVRTKSTPSPPSLSRSSTLSESQSTHPNSLAAENAELKKTVEQLNAKVISLSSELAFYKTSSSSRVPPSLPPRNPRP</sequence>
<protein>
    <submittedName>
        <fullName evidence="2">Uncharacterized protein</fullName>
    </submittedName>
</protein>
<name>A0A3P7MD37_DIBLA</name>